<dbReference type="Gene3D" id="3.90.600.10">
    <property type="entry name" value="Phosphoribosylglycinamide synthetase, C-terminal domain"/>
    <property type="match status" value="1"/>
</dbReference>
<dbReference type="SUPFAM" id="SSF56059">
    <property type="entry name" value="Glutathione synthetase ATP-binding domain-like"/>
    <property type="match status" value="1"/>
</dbReference>
<gene>
    <name evidence="14 17" type="primary">purD</name>
    <name evidence="17" type="ORF">H1164_10660</name>
</gene>
<dbReference type="Pfam" id="PF01071">
    <property type="entry name" value="GARS_A"/>
    <property type="match status" value="1"/>
</dbReference>
<proteinExistence type="inferred from homology"/>
<dbReference type="RefSeq" id="WP_033101354.1">
    <property type="nucleotide sequence ID" value="NZ_JACEIP010000015.1"/>
</dbReference>
<evidence type="ECO:0000313" key="17">
    <source>
        <dbReference type="EMBL" id="MBA4543356.1"/>
    </source>
</evidence>
<evidence type="ECO:0000256" key="7">
    <source>
        <dbReference type="ARBA" id="ARBA00022741"/>
    </source>
</evidence>
<dbReference type="Proteomes" id="UP000530514">
    <property type="component" value="Unassembled WGS sequence"/>
</dbReference>
<reference evidence="17 18" key="1">
    <citation type="submission" date="2020-07" db="EMBL/GenBank/DDBJ databases">
        <authorList>
            <person name="Feng H."/>
        </authorList>
    </citation>
    <scope>NUCLEOTIDE SEQUENCE [LARGE SCALE GENOMIC DNA]</scope>
    <source>
        <strain evidence="18">s-11</strain>
    </source>
</reference>
<dbReference type="SUPFAM" id="SSF51246">
    <property type="entry name" value="Rudiment single hybrid motif"/>
    <property type="match status" value="1"/>
</dbReference>
<evidence type="ECO:0000256" key="4">
    <source>
        <dbReference type="ARBA" id="ARBA00013255"/>
    </source>
</evidence>
<accession>A0A7W1XB41</accession>
<keyword evidence="8 14" id="KW-0658">Purine biosynthesis</keyword>
<dbReference type="GO" id="GO:0046872">
    <property type="term" value="F:metal ion binding"/>
    <property type="evidence" value="ECO:0007669"/>
    <property type="project" value="UniProtKB-KW"/>
</dbReference>
<dbReference type="PROSITE" id="PS00184">
    <property type="entry name" value="GARS"/>
    <property type="match status" value="1"/>
</dbReference>
<dbReference type="Gene3D" id="3.30.1490.20">
    <property type="entry name" value="ATP-grasp fold, A domain"/>
    <property type="match status" value="1"/>
</dbReference>
<dbReference type="InterPro" id="IPR000115">
    <property type="entry name" value="PRibGlycinamide_synth"/>
</dbReference>
<keyword evidence="10" id="KW-0464">Manganese</keyword>
<dbReference type="InterPro" id="IPR020561">
    <property type="entry name" value="PRibGlycinamid_synth_ATP-grasp"/>
</dbReference>
<dbReference type="EMBL" id="JACEIP010000015">
    <property type="protein sequence ID" value="MBA4543356.1"/>
    <property type="molecule type" value="Genomic_DNA"/>
</dbReference>
<dbReference type="EC" id="6.3.4.13" evidence="4 14"/>
<dbReference type="AlphaFoldDB" id="A0A7W1XB41"/>
<comment type="catalytic activity">
    <reaction evidence="14">
        <text>5-phospho-beta-D-ribosylamine + glycine + ATP = N(1)-(5-phospho-beta-D-ribosyl)glycinamide + ADP + phosphate + H(+)</text>
        <dbReference type="Rhea" id="RHEA:17453"/>
        <dbReference type="ChEBI" id="CHEBI:15378"/>
        <dbReference type="ChEBI" id="CHEBI:30616"/>
        <dbReference type="ChEBI" id="CHEBI:43474"/>
        <dbReference type="ChEBI" id="CHEBI:57305"/>
        <dbReference type="ChEBI" id="CHEBI:58681"/>
        <dbReference type="ChEBI" id="CHEBI:143788"/>
        <dbReference type="ChEBI" id="CHEBI:456216"/>
        <dbReference type="EC" id="6.3.4.13"/>
    </reaction>
</comment>
<dbReference type="UniPathway" id="UPA00074">
    <property type="reaction ID" value="UER00125"/>
</dbReference>
<evidence type="ECO:0000256" key="15">
    <source>
        <dbReference type="PROSITE-ProRule" id="PRU00409"/>
    </source>
</evidence>
<dbReference type="InterPro" id="IPR037123">
    <property type="entry name" value="PRibGlycinamide_synth_C_sf"/>
</dbReference>
<dbReference type="OrthoDB" id="9807240at2"/>
<keyword evidence="6" id="KW-0479">Metal-binding</keyword>
<evidence type="ECO:0000256" key="14">
    <source>
        <dbReference type="HAMAP-Rule" id="MF_00138"/>
    </source>
</evidence>
<dbReference type="Pfam" id="PF02843">
    <property type="entry name" value="GARS_C"/>
    <property type="match status" value="1"/>
</dbReference>
<evidence type="ECO:0000256" key="6">
    <source>
        <dbReference type="ARBA" id="ARBA00022723"/>
    </source>
</evidence>
<dbReference type="GO" id="GO:0004637">
    <property type="term" value="F:phosphoribosylamine-glycine ligase activity"/>
    <property type="evidence" value="ECO:0007669"/>
    <property type="project" value="UniProtKB-UniRule"/>
</dbReference>
<evidence type="ECO:0000259" key="16">
    <source>
        <dbReference type="PROSITE" id="PS50975"/>
    </source>
</evidence>
<dbReference type="FunFam" id="3.90.600.10:FF:000001">
    <property type="entry name" value="Trifunctional purine biosynthetic protein adenosine-3"/>
    <property type="match status" value="1"/>
</dbReference>
<comment type="pathway">
    <text evidence="3 14">Purine metabolism; IMP biosynthesis via de novo pathway; N(1)-(5-phospho-D-ribosyl)glycinamide from 5-phospho-alpha-D-ribose 1-diphosphate: step 2/2.</text>
</comment>
<name>A0A7W1XB41_9BACL</name>
<comment type="caution">
    <text evidence="17">The sequence shown here is derived from an EMBL/GenBank/DDBJ whole genome shotgun (WGS) entry which is preliminary data.</text>
</comment>
<protein>
    <recommendedName>
        <fullName evidence="4 14">Phosphoribosylamine--glycine ligase</fullName>
        <ecNumber evidence="4 14">6.3.4.13</ecNumber>
    </recommendedName>
    <alternativeName>
        <fullName evidence="14">GARS</fullName>
    </alternativeName>
    <alternativeName>
        <fullName evidence="12 14">Glycinamide ribonucleotide synthetase</fullName>
    </alternativeName>
    <alternativeName>
        <fullName evidence="13 14">Phosphoribosylglycinamide synthetase</fullName>
    </alternativeName>
</protein>
<organism evidence="17 18">
    <name type="scientific">Thermoactinomyces daqus</name>
    <dbReference type="NCBI Taxonomy" id="1329516"/>
    <lineage>
        <taxon>Bacteria</taxon>
        <taxon>Bacillati</taxon>
        <taxon>Bacillota</taxon>
        <taxon>Bacilli</taxon>
        <taxon>Bacillales</taxon>
        <taxon>Thermoactinomycetaceae</taxon>
        <taxon>Thermoactinomyces</taxon>
    </lineage>
</organism>
<evidence type="ECO:0000256" key="10">
    <source>
        <dbReference type="ARBA" id="ARBA00023211"/>
    </source>
</evidence>
<keyword evidence="9 15" id="KW-0067">ATP-binding</keyword>
<evidence type="ECO:0000256" key="12">
    <source>
        <dbReference type="ARBA" id="ARBA00042242"/>
    </source>
</evidence>
<dbReference type="FunFam" id="3.30.470.20:FF:000018">
    <property type="entry name" value="Trifunctional purine biosynthetic protein adenosine-3"/>
    <property type="match status" value="1"/>
</dbReference>
<dbReference type="HAMAP" id="MF_00138">
    <property type="entry name" value="GARS"/>
    <property type="match status" value="1"/>
</dbReference>
<dbReference type="PROSITE" id="PS50975">
    <property type="entry name" value="ATP_GRASP"/>
    <property type="match status" value="1"/>
</dbReference>
<dbReference type="SUPFAM" id="SSF52440">
    <property type="entry name" value="PreATP-grasp domain"/>
    <property type="match status" value="1"/>
</dbReference>
<dbReference type="InterPro" id="IPR013815">
    <property type="entry name" value="ATP_grasp_subdomain_1"/>
</dbReference>
<dbReference type="GO" id="GO:0005524">
    <property type="term" value="F:ATP binding"/>
    <property type="evidence" value="ECO:0007669"/>
    <property type="project" value="UniProtKB-UniRule"/>
</dbReference>
<keyword evidence="5 14" id="KW-0436">Ligase</keyword>
<evidence type="ECO:0000256" key="8">
    <source>
        <dbReference type="ARBA" id="ARBA00022755"/>
    </source>
</evidence>
<evidence type="ECO:0000256" key="5">
    <source>
        <dbReference type="ARBA" id="ARBA00022598"/>
    </source>
</evidence>
<evidence type="ECO:0000256" key="11">
    <source>
        <dbReference type="ARBA" id="ARBA00038345"/>
    </source>
</evidence>
<dbReference type="InterPro" id="IPR020560">
    <property type="entry name" value="PRibGlycinamide_synth_C-dom"/>
</dbReference>
<dbReference type="PANTHER" id="PTHR43472">
    <property type="entry name" value="PHOSPHORIBOSYLAMINE--GLYCINE LIGASE"/>
    <property type="match status" value="1"/>
</dbReference>
<dbReference type="InterPro" id="IPR020562">
    <property type="entry name" value="PRibGlycinamide_synth_N"/>
</dbReference>
<dbReference type="PANTHER" id="PTHR43472:SF1">
    <property type="entry name" value="PHOSPHORIBOSYLAMINE--GLYCINE LIGASE, CHLOROPLASTIC"/>
    <property type="match status" value="1"/>
</dbReference>
<evidence type="ECO:0000313" key="18">
    <source>
        <dbReference type="Proteomes" id="UP000530514"/>
    </source>
</evidence>
<dbReference type="InterPro" id="IPR016185">
    <property type="entry name" value="PreATP-grasp_dom_sf"/>
</dbReference>
<evidence type="ECO:0000256" key="9">
    <source>
        <dbReference type="ARBA" id="ARBA00022840"/>
    </source>
</evidence>
<dbReference type="SMART" id="SM01209">
    <property type="entry name" value="GARS_A"/>
    <property type="match status" value="1"/>
</dbReference>
<comment type="cofactor">
    <cofactor evidence="2">
        <name>Mg(2+)</name>
        <dbReference type="ChEBI" id="CHEBI:18420"/>
    </cofactor>
</comment>
<dbReference type="InterPro" id="IPR011761">
    <property type="entry name" value="ATP-grasp"/>
</dbReference>
<dbReference type="Gene3D" id="3.40.50.20">
    <property type="match status" value="1"/>
</dbReference>
<dbReference type="FunFam" id="3.30.1490.20:FF:000006">
    <property type="entry name" value="phosphoribosylamine--glycine ligase, chloroplastic-like"/>
    <property type="match status" value="1"/>
</dbReference>
<dbReference type="FunFam" id="3.40.50.20:FF:000006">
    <property type="entry name" value="Phosphoribosylamine--glycine ligase, chloroplastic"/>
    <property type="match status" value="1"/>
</dbReference>
<dbReference type="Gene3D" id="3.30.470.20">
    <property type="entry name" value="ATP-grasp fold, B domain"/>
    <property type="match status" value="1"/>
</dbReference>
<evidence type="ECO:0000256" key="3">
    <source>
        <dbReference type="ARBA" id="ARBA00005174"/>
    </source>
</evidence>
<dbReference type="GO" id="GO:0006189">
    <property type="term" value="P:'de novo' IMP biosynthetic process"/>
    <property type="evidence" value="ECO:0007669"/>
    <property type="project" value="UniProtKB-UniRule"/>
</dbReference>
<dbReference type="GO" id="GO:0009113">
    <property type="term" value="P:purine nucleobase biosynthetic process"/>
    <property type="evidence" value="ECO:0007669"/>
    <property type="project" value="InterPro"/>
</dbReference>
<dbReference type="Pfam" id="PF02844">
    <property type="entry name" value="GARS_N"/>
    <property type="match status" value="1"/>
</dbReference>
<dbReference type="NCBIfam" id="TIGR00877">
    <property type="entry name" value="purD"/>
    <property type="match status" value="1"/>
</dbReference>
<evidence type="ECO:0000256" key="2">
    <source>
        <dbReference type="ARBA" id="ARBA00001946"/>
    </source>
</evidence>
<evidence type="ECO:0000256" key="13">
    <source>
        <dbReference type="ARBA" id="ARBA00042864"/>
    </source>
</evidence>
<keyword evidence="18" id="KW-1185">Reference proteome</keyword>
<sequence>MKILVIGSGGREHALVWKLAQSAKVSKIYCAPGNGGIAAQAECVPIEATDVDRLVQFAKEKNVNLTVVGPEAPLLQGIVDRFQAEGLAIFGPKREAANLEGSKRFAKEIMEKYRIPTASFRSFTDPHEAKRYVRQQGAPIVVKADGLAAGKGVVVARTVEEAEQAIEDAMEKKVFGDAGNEVVIEEYLSGPEFSLMAFMDGTVVKPMVVAQDHKPVYNGNQGPNTGGMGAYSPVPQIPPRMVEQAVETILEPMAQALRKEGIEYKGVLYAGLMLTDEGPKVIEFNARFGDPETQAVLPRLQTDLVDVLMAVIDGHLADISLQWSDQASVCVILAAGGYPGTYEKGNPIAGISGQESGETIVFHSGTKRENGQIVTNGGRVLGVAALGESIDEAREKVYRRIEEVSFKEMHYRTDIADKATF</sequence>
<dbReference type="InterPro" id="IPR020559">
    <property type="entry name" value="PRibGlycinamide_synth_CS"/>
</dbReference>
<dbReference type="InterPro" id="IPR011054">
    <property type="entry name" value="Rudment_hybrid_motif"/>
</dbReference>
<dbReference type="SMART" id="SM01210">
    <property type="entry name" value="GARS_C"/>
    <property type="match status" value="1"/>
</dbReference>
<keyword evidence="7 15" id="KW-0547">Nucleotide-binding</keyword>
<feature type="domain" description="ATP-grasp" evidence="16">
    <location>
        <begin position="107"/>
        <end position="313"/>
    </location>
</feature>
<comment type="cofactor">
    <cofactor evidence="1">
        <name>Mn(2+)</name>
        <dbReference type="ChEBI" id="CHEBI:29035"/>
    </cofactor>
</comment>
<evidence type="ECO:0000256" key="1">
    <source>
        <dbReference type="ARBA" id="ARBA00001936"/>
    </source>
</evidence>
<comment type="similarity">
    <text evidence="11 14">Belongs to the GARS family.</text>
</comment>